<evidence type="ECO:0000313" key="2">
    <source>
        <dbReference type="Proteomes" id="UP000612585"/>
    </source>
</evidence>
<sequence>MRVTEELYRELRAVEPARRWLWLSDRAPGELRGHWWLAFIERAEFDASPAHTASPEGLRDSVDLVVDLIDLAERDGMPRHYAAGRLAMLASSLARSGQPVEAPQVDPDRVARRMLATFRLDPGQAVAVAARLRAAGDNAGDSAGDDAGTDDPEADALDEIRWLLPDLELLAPYLTGAGPIDDVRQWLDESTRLS</sequence>
<dbReference type="AlphaFoldDB" id="A0A8J4E5X9"/>
<dbReference type="EMBL" id="BOPG01000081">
    <property type="protein sequence ID" value="GIJ62619.1"/>
    <property type="molecule type" value="Genomic_DNA"/>
</dbReference>
<reference evidence="1" key="1">
    <citation type="submission" date="2021-01" db="EMBL/GenBank/DDBJ databases">
        <title>Whole genome shotgun sequence of Virgisporangium aurantiacum NBRC 16421.</title>
        <authorList>
            <person name="Komaki H."/>
            <person name="Tamura T."/>
        </authorList>
    </citation>
    <scope>NUCLEOTIDE SEQUENCE</scope>
    <source>
        <strain evidence="1">NBRC 16421</strain>
    </source>
</reference>
<protein>
    <submittedName>
        <fullName evidence="1">Uncharacterized protein</fullName>
    </submittedName>
</protein>
<comment type="caution">
    <text evidence="1">The sequence shown here is derived from an EMBL/GenBank/DDBJ whole genome shotgun (WGS) entry which is preliminary data.</text>
</comment>
<organism evidence="1 2">
    <name type="scientific">Virgisporangium aurantiacum</name>
    <dbReference type="NCBI Taxonomy" id="175570"/>
    <lineage>
        <taxon>Bacteria</taxon>
        <taxon>Bacillati</taxon>
        <taxon>Actinomycetota</taxon>
        <taxon>Actinomycetes</taxon>
        <taxon>Micromonosporales</taxon>
        <taxon>Micromonosporaceae</taxon>
        <taxon>Virgisporangium</taxon>
    </lineage>
</organism>
<gene>
    <name evidence="1" type="ORF">Vau01_101350</name>
</gene>
<proteinExistence type="predicted"/>
<dbReference type="Proteomes" id="UP000612585">
    <property type="component" value="Unassembled WGS sequence"/>
</dbReference>
<accession>A0A8J4E5X9</accession>
<keyword evidence="2" id="KW-1185">Reference proteome</keyword>
<name>A0A8J4E5X9_9ACTN</name>
<evidence type="ECO:0000313" key="1">
    <source>
        <dbReference type="EMBL" id="GIJ62619.1"/>
    </source>
</evidence>